<name>A0ABQ5HF73_9ASTR</name>
<organism evidence="2 3">
    <name type="scientific">Tanacetum coccineum</name>
    <dbReference type="NCBI Taxonomy" id="301880"/>
    <lineage>
        <taxon>Eukaryota</taxon>
        <taxon>Viridiplantae</taxon>
        <taxon>Streptophyta</taxon>
        <taxon>Embryophyta</taxon>
        <taxon>Tracheophyta</taxon>
        <taxon>Spermatophyta</taxon>
        <taxon>Magnoliopsida</taxon>
        <taxon>eudicotyledons</taxon>
        <taxon>Gunneridae</taxon>
        <taxon>Pentapetalae</taxon>
        <taxon>asterids</taxon>
        <taxon>campanulids</taxon>
        <taxon>Asterales</taxon>
        <taxon>Asteraceae</taxon>
        <taxon>Asteroideae</taxon>
        <taxon>Anthemideae</taxon>
        <taxon>Anthemidinae</taxon>
        <taxon>Tanacetum</taxon>
    </lineage>
</organism>
<keyword evidence="3" id="KW-1185">Reference proteome</keyword>
<reference evidence="2" key="2">
    <citation type="submission" date="2022-01" db="EMBL/GenBank/DDBJ databases">
        <authorList>
            <person name="Yamashiro T."/>
            <person name="Shiraishi A."/>
            <person name="Satake H."/>
            <person name="Nakayama K."/>
        </authorList>
    </citation>
    <scope>NUCLEOTIDE SEQUENCE</scope>
</reference>
<proteinExistence type="predicted"/>
<accession>A0ABQ5HF73</accession>
<dbReference type="EMBL" id="BQNB010019508">
    <property type="protein sequence ID" value="GJT86036.1"/>
    <property type="molecule type" value="Genomic_DNA"/>
</dbReference>
<reference evidence="2" key="1">
    <citation type="journal article" date="2022" name="Int. J. Mol. Sci.">
        <title>Draft Genome of Tanacetum Coccineum: Genomic Comparison of Closely Related Tanacetum-Family Plants.</title>
        <authorList>
            <person name="Yamashiro T."/>
            <person name="Shiraishi A."/>
            <person name="Nakayama K."/>
            <person name="Satake H."/>
        </authorList>
    </citation>
    <scope>NUCLEOTIDE SEQUENCE</scope>
</reference>
<dbReference type="Proteomes" id="UP001151760">
    <property type="component" value="Unassembled WGS sequence"/>
</dbReference>
<feature type="compositionally biased region" description="Polar residues" evidence="1">
    <location>
        <begin position="42"/>
        <end position="53"/>
    </location>
</feature>
<evidence type="ECO:0000313" key="2">
    <source>
        <dbReference type="EMBL" id="GJT86036.1"/>
    </source>
</evidence>
<protein>
    <submittedName>
        <fullName evidence="2">Uncharacterized protein</fullName>
    </submittedName>
</protein>
<feature type="region of interest" description="Disordered" evidence="1">
    <location>
        <begin position="38"/>
        <end position="64"/>
    </location>
</feature>
<comment type="caution">
    <text evidence="2">The sequence shown here is derived from an EMBL/GenBank/DDBJ whole genome shotgun (WGS) entry which is preliminary data.</text>
</comment>
<sequence length="175" mass="19753">MELEERKKKADQEAKLLALSKPDLIKVVTEVATKAGVDPKALQSSKGGKSSYRNRMPSRKRKAQELEPEVRILGLKCNRSLPEGVHSVNNMVIEHSEQGIFFIDVFGNEAFQRISDIHKVDVNTLLSYLAMALNINTPANQRFCAIIRIMIESHPDKKKLKLKRVKLEAIGYSLN</sequence>
<gene>
    <name evidence="2" type="ORF">Tco_1067753</name>
</gene>
<evidence type="ECO:0000313" key="3">
    <source>
        <dbReference type="Proteomes" id="UP001151760"/>
    </source>
</evidence>
<evidence type="ECO:0000256" key="1">
    <source>
        <dbReference type="SAM" id="MobiDB-lite"/>
    </source>
</evidence>